<evidence type="ECO:0000313" key="2">
    <source>
        <dbReference type="Proteomes" id="UP001597419"/>
    </source>
</evidence>
<keyword evidence="2" id="KW-1185">Reference proteome</keyword>
<dbReference type="RefSeq" id="WP_345385724.1">
    <property type="nucleotide sequence ID" value="NZ_BAABHG010000001.1"/>
</dbReference>
<proteinExistence type="predicted"/>
<comment type="caution">
    <text evidence="1">The sequence shown here is derived from an EMBL/GenBank/DDBJ whole genome shotgun (WGS) entry which is preliminary data.</text>
</comment>
<reference evidence="2" key="1">
    <citation type="journal article" date="2019" name="Int. J. Syst. Evol. Microbiol.">
        <title>The Global Catalogue of Microorganisms (GCM) 10K type strain sequencing project: providing services to taxonomists for standard genome sequencing and annotation.</title>
        <authorList>
            <consortium name="The Broad Institute Genomics Platform"/>
            <consortium name="The Broad Institute Genome Sequencing Center for Infectious Disease"/>
            <person name="Wu L."/>
            <person name="Ma J."/>
        </authorList>
    </citation>
    <scope>NUCLEOTIDE SEQUENCE [LARGE SCALE GENOMIC DNA]</scope>
    <source>
        <strain evidence="2">CGMCC 4.7643</strain>
    </source>
</reference>
<gene>
    <name evidence="1" type="ORF">ACFSYJ_38505</name>
</gene>
<protein>
    <submittedName>
        <fullName evidence="1">Uncharacterized protein</fullName>
    </submittedName>
</protein>
<accession>A0ABW5GUD9</accession>
<name>A0ABW5GUD9_9PSEU</name>
<sequence length="152" mass="16848">MFVISTRAMHPWLAEVAGNAATFRRAPEADEAHPEYRLPRVWSGHGLAMPEADLPGFAVALSEVMKLPDYWIARAELPAPRPDDADLWSDPWYDVDDEFVYISGPCGQAGAAPGYRPGRAFAIALPHLRGLRIRVAAYLRAHREIRPVAPAH</sequence>
<dbReference type="EMBL" id="JBHUKU010000026">
    <property type="protein sequence ID" value="MFD2464561.1"/>
    <property type="molecule type" value="Genomic_DNA"/>
</dbReference>
<dbReference type="Proteomes" id="UP001597419">
    <property type="component" value="Unassembled WGS sequence"/>
</dbReference>
<organism evidence="1 2">
    <name type="scientific">Amycolatopsis samaneae</name>
    <dbReference type="NCBI Taxonomy" id="664691"/>
    <lineage>
        <taxon>Bacteria</taxon>
        <taxon>Bacillati</taxon>
        <taxon>Actinomycetota</taxon>
        <taxon>Actinomycetes</taxon>
        <taxon>Pseudonocardiales</taxon>
        <taxon>Pseudonocardiaceae</taxon>
        <taxon>Amycolatopsis</taxon>
    </lineage>
</organism>
<evidence type="ECO:0000313" key="1">
    <source>
        <dbReference type="EMBL" id="MFD2464561.1"/>
    </source>
</evidence>